<feature type="compositionally biased region" description="Basic and acidic residues" evidence="1">
    <location>
        <begin position="93"/>
        <end position="102"/>
    </location>
</feature>
<dbReference type="InterPro" id="IPR020999">
    <property type="entry name" value="Chitin_synth_reg_RCR"/>
</dbReference>
<evidence type="ECO:0000313" key="3">
    <source>
        <dbReference type="Proteomes" id="UP000235672"/>
    </source>
</evidence>
<organism evidence="2 3">
    <name type="scientific">Hyaloscypha hepaticicola</name>
    <dbReference type="NCBI Taxonomy" id="2082293"/>
    <lineage>
        <taxon>Eukaryota</taxon>
        <taxon>Fungi</taxon>
        <taxon>Dikarya</taxon>
        <taxon>Ascomycota</taxon>
        <taxon>Pezizomycotina</taxon>
        <taxon>Leotiomycetes</taxon>
        <taxon>Helotiales</taxon>
        <taxon>Hyaloscyphaceae</taxon>
        <taxon>Hyaloscypha</taxon>
    </lineage>
</organism>
<gene>
    <name evidence="2" type="ORF">NA56DRAFT_651893</name>
</gene>
<dbReference type="STRING" id="1745343.A0A2J6PH12"/>
<dbReference type="Proteomes" id="UP000235672">
    <property type="component" value="Unassembled WGS sequence"/>
</dbReference>
<reference evidence="2 3" key="1">
    <citation type="submission" date="2016-05" db="EMBL/GenBank/DDBJ databases">
        <title>A degradative enzymes factory behind the ericoid mycorrhizal symbiosis.</title>
        <authorList>
            <consortium name="DOE Joint Genome Institute"/>
            <person name="Martino E."/>
            <person name="Morin E."/>
            <person name="Grelet G."/>
            <person name="Kuo A."/>
            <person name="Kohler A."/>
            <person name="Daghino S."/>
            <person name="Barry K."/>
            <person name="Choi C."/>
            <person name="Cichocki N."/>
            <person name="Clum A."/>
            <person name="Copeland A."/>
            <person name="Hainaut M."/>
            <person name="Haridas S."/>
            <person name="Labutti K."/>
            <person name="Lindquist E."/>
            <person name="Lipzen A."/>
            <person name="Khouja H.-R."/>
            <person name="Murat C."/>
            <person name="Ohm R."/>
            <person name="Olson A."/>
            <person name="Spatafora J."/>
            <person name="Veneault-Fourrey C."/>
            <person name="Henrissat B."/>
            <person name="Grigoriev I."/>
            <person name="Martin F."/>
            <person name="Perotto S."/>
        </authorList>
    </citation>
    <scope>NUCLEOTIDE SEQUENCE [LARGE SCALE GENOMIC DNA]</scope>
    <source>
        <strain evidence="2 3">UAMH 7357</strain>
    </source>
</reference>
<dbReference type="OrthoDB" id="3556830at2759"/>
<keyword evidence="3" id="KW-1185">Reference proteome</keyword>
<dbReference type="AlphaFoldDB" id="A0A2J6PH12"/>
<dbReference type="EMBL" id="KZ613533">
    <property type="protein sequence ID" value="PMD13318.1"/>
    <property type="molecule type" value="Genomic_DNA"/>
</dbReference>
<evidence type="ECO:0000313" key="2">
    <source>
        <dbReference type="EMBL" id="PMD13318.1"/>
    </source>
</evidence>
<proteinExistence type="predicted"/>
<feature type="region of interest" description="Disordered" evidence="1">
    <location>
        <begin position="15"/>
        <end position="102"/>
    </location>
</feature>
<feature type="compositionally biased region" description="Polar residues" evidence="1">
    <location>
        <begin position="48"/>
        <end position="59"/>
    </location>
</feature>
<dbReference type="Pfam" id="PF12273">
    <property type="entry name" value="RCR"/>
    <property type="match status" value="1"/>
</dbReference>
<accession>A0A2J6PH12</accession>
<name>A0A2J6PH12_9HELO</name>
<feature type="compositionally biased region" description="Polar residues" evidence="1">
    <location>
        <begin position="67"/>
        <end position="78"/>
    </location>
</feature>
<feature type="compositionally biased region" description="Low complexity" evidence="1">
    <location>
        <begin position="28"/>
        <end position="37"/>
    </location>
</feature>
<evidence type="ECO:0000256" key="1">
    <source>
        <dbReference type="SAM" id="MobiDB-lite"/>
    </source>
</evidence>
<protein>
    <submittedName>
        <fullName evidence="2">Uncharacterized protein</fullName>
    </submittedName>
</protein>
<sequence>MAPMYGTGWMGGNWVNKHPGNQYGNGGYYPNQPYNGGAAPPYEPPLPNQTTGQTFNSNDGYYGQNAYELQQPQSSYQPQRGGDPVYDAPEGPPPRKGDGIIR</sequence>